<accession>A0ACC5SYH1</accession>
<evidence type="ECO:0000313" key="2">
    <source>
        <dbReference type="Proteomes" id="UP000823773"/>
    </source>
</evidence>
<dbReference type="Proteomes" id="UP000823773">
    <property type="component" value="Unassembled WGS sequence"/>
</dbReference>
<sequence length="168" mass="19087">METTFPEAFPSALRSQSAIAVSALKLSSDYVSDQFSVNVLGEILRIPCRVLPSTRPEFVGVNVQQRQIALCMLTRSADGFARQAALREVLHINEPWSIPFVIALIGEYVVEIIDDVYAALPDLEKANPAFYKLTCDRVVSYWDLYYRRQFPRSDYVGFKLLRQLDAYA</sequence>
<keyword evidence="2" id="KW-1185">Reference proteome</keyword>
<name>A0ACC5SYH1_ENSAD</name>
<evidence type="ECO:0000313" key="1">
    <source>
        <dbReference type="EMBL" id="MBP1873902.1"/>
    </source>
</evidence>
<proteinExistence type="predicted"/>
<protein>
    <submittedName>
        <fullName evidence="1">Uncharacterized protein</fullName>
    </submittedName>
</protein>
<gene>
    <name evidence="1" type="ORF">J2Z19_003621</name>
</gene>
<comment type="caution">
    <text evidence="1">The sequence shown here is derived from an EMBL/GenBank/DDBJ whole genome shotgun (WGS) entry which is preliminary data.</text>
</comment>
<organism evidence="1 2">
    <name type="scientific">Ensifer adhaerens</name>
    <name type="common">Sinorhizobium morelense</name>
    <dbReference type="NCBI Taxonomy" id="106592"/>
    <lineage>
        <taxon>Bacteria</taxon>
        <taxon>Pseudomonadati</taxon>
        <taxon>Pseudomonadota</taxon>
        <taxon>Alphaproteobacteria</taxon>
        <taxon>Hyphomicrobiales</taxon>
        <taxon>Rhizobiaceae</taxon>
        <taxon>Sinorhizobium/Ensifer group</taxon>
        <taxon>Ensifer</taxon>
    </lineage>
</organism>
<reference evidence="1" key="1">
    <citation type="submission" date="2021-03" db="EMBL/GenBank/DDBJ databases">
        <title>Genomic Encyclopedia of Type Strains, Phase IV (KMG-IV): sequencing the most valuable type-strain genomes for metagenomic binning, comparative biology and taxonomic classification.</title>
        <authorList>
            <person name="Goeker M."/>
        </authorList>
    </citation>
    <scope>NUCLEOTIDE SEQUENCE</scope>
    <source>
        <strain evidence="1">DSM 18131</strain>
    </source>
</reference>
<dbReference type="EMBL" id="JAGGJR010000005">
    <property type="protein sequence ID" value="MBP1873902.1"/>
    <property type="molecule type" value="Genomic_DNA"/>
</dbReference>